<organism evidence="2">
    <name type="scientific">Arundo donax</name>
    <name type="common">Giant reed</name>
    <name type="synonym">Donax arundinaceus</name>
    <dbReference type="NCBI Taxonomy" id="35708"/>
    <lineage>
        <taxon>Eukaryota</taxon>
        <taxon>Viridiplantae</taxon>
        <taxon>Streptophyta</taxon>
        <taxon>Embryophyta</taxon>
        <taxon>Tracheophyta</taxon>
        <taxon>Spermatophyta</taxon>
        <taxon>Magnoliopsida</taxon>
        <taxon>Liliopsida</taxon>
        <taxon>Poales</taxon>
        <taxon>Poaceae</taxon>
        <taxon>PACMAD clade</taxon>
        <taxon>Arundinoideae</taxon>
        <taxon>Arundineae</taxon>
        <taxon>Arundo</taxon>
    </lineage>
</organism>
<accession>A0A0A9FZ23</accession>
<reference evidence="2" key="2">
    <citation type="journal article" date="2015" name="Data Brief">
        <title>Shoot transcriptome of the giant reed, Arundo donax.</title>
        <authorList>
            <person name="Barrero R.A."/>
            <person name="Guerrero F.D."/>
            <person name="Moolhuijzen P."/>
            <person name="Goolsby J.A."/>
            <person name="Tidwell J."/>
            <person name="Bellgard S.E."/>
            <person name="Bellgard M.I."/>
        </authorList>
    </citation>
    <scope>NUCLEOTIDE SEQUENCE</scope>
    <source>
        <tissue evidence="2">Shoot tissue taken approximately 20 cm above the soil surface</tissue>
    </source>
</reference>
<name>A0A0A9FZ23_ARUDO</name>
<evidence type="ECO:0000313" key="2">
    <source>
        <dbReference type="EMBL" id="JAE13588.1"/>
    </source>
</evidence>
<protein>
    <submittedName>
        <fullName evidence="2">Uncharacterized protein</fullName>
    </submittedName>
</protein>
<evidence type="ECO:0000256" key="1">
    <source>
        <dbReference type="SAM" id="MobiDB-lite"/>
    </source>
</evidence>
<dbReference type="EMBL" id="GBRH01184308">
    <property type="protein sequence ID" value="JAE13588.1"/>
    <property type="molecule type" value="Transcribed_RNA"/>
</dbReference>
<feature type="region of interest" description="Disordered" evidence="1">
    <location>
        <begin position="1"/>
        <end position="25"/>
    </location>
</feature>
<proteinExistence type="predicted"/>
<reference evidence="2" key="1">
    <citation type="submission" date="2014-09" db="EMBL/GenBank/DDBJ databases">
        <authorList>
            <person name="Magalhaes I.L.F."/>
            <person name="Oliveira U."/>
            <person name="Santos F.R."/>
            <person name="Vidigal T.H.D.A."/>
            <person name="Brescovit A.D."/>
            <person name="Santos A.J."/>
        </authorList>
    </citation>
    <scope>NUCLEOTIDE SEQUENCE</scope>
    <source>
        <tissue evidence="2">Shoot tissue taken approximately 20 cm above the soil surface</tissue>
    </source>
</reference>
<dbReference type="AlphaFoldDB" id="A0A0A9FZ23"/>
<sequence length="94" mass="9836">MTSAMEGEAKNHYHTRVGGSTRGGGTAAERACCCSGATGSGYAASTCTAATLRRLPRPPPRRPRPASDALPLLHCSTAVSGLYNCPARSLFFFF</sequence>